<reference evidence="11" key="1">
    <citation type="submission" date="2021-01" db="EMBL/GenBank/DDBJ databases">
        <title>A chromosome-scale assembly of European eel, Anguilla anguilla.</title>
        <authorList>
            <person name="Henkel C."/>
            <person name="Jong-Raadsen S.A."/>
            <person name="Dufour S."/>
            <person name="Weltzien F.-A."/>
            <person name="Palstra A.P."/>
            <person name="Pelster B."/>
            <person name="Spaink H.P."/>
            <person name="Van Den Thillart G.E."/>
            <person name="Jansen H."/>
            <person name="Zahm M."/>
            <person name="Klopp C."/>
            <person name="Cedric C."/>
            <person name="Louis A."/>
            <person name="Berthelot C."/>
            <person name="Parey E."/>
            <person name="Roest Crollius H."/>
            <person name="Montfort J."/>
            <person name="Robinson-Rechavi M."/>
            <person name="Bucao C."/>
            <person name="Bouchez O."/>
            <person name="Gislard M."/>
            <person name="Lluch J."/>
            <person name="Milhes M."/>
            <person name="Lampietro C."/>
            <person name="Lopez Roques C."/>
            <person name="Donnadieu C."/>
            <person name="Braasch I."/>
            <person name="Desvignes T."/>
            <person name="Postlethwait J."/>
            <person name="Bobe J."/>
            <person name="Guiguen Y."/>
            <person name="Dirks R."/>
        </authorList>
    </citation>
    <scope>NUCLEOTIDE SEQUENCE</scope>
    <source>
        <strain evidence="11">Tag_6206</strain>
        <tissue evidence="11">Liver</tissue>
    </source>
</reference>
<dbReference type="SMART" id="SM00020">
    <property type="entry name" value="Tryp_SPc"/>
    <property type="match status" value="2"/>
</dbReference>
<dbReference type="InterPro" id="IPR009003">
    <property type="entry name" value="Peptidase_S1_PA"/>
</dbReference>
<sequence length="458" mass="49188">MAGKHDLQNEEEACQQISKISKIIPHEDYNRSKKTNDVVLVKLETPLRFTDCVRPITIVTEPVEPPGMCTVTGWGSTTEYGPRMARLQEVNVTILSHGTCSRLYGPRVTETMLCAGDVEGGVDACQGDSGGPLSCYSGDRYKLAGIVSWGVGCGRAGKPGVYTNLQHYARWVESTIKAEASPGPDESSDRMAGRSGLAAVPPWGLSADCARVRRVEGEARVEPVSEASAHSWPWQVSLQAEGRHCCSGSLVRRRWVLASSHCHCRAGGKVDSVLLGAHRLWLSTSQAFGIQAVNTSHANQTGAPPSSDLMLIRIQGAVEFGLTITPVCLPDQGSKLDESWSCVTTGWEMGTFSAFISPNVLHQARLQLLNASACESRWGEEFSDEVHLCADAAGSVGCMGNAGGPCCAAAAVCVLPLWPDDPERQPVRRQQPRGFHPGVGLPLLDKADNWGELRATPC</sequence>
<dbReference type="Proteomes" id="UP001044222">
    <property type="component" value="Chromosome 19"/>
</dbReference>
<dbReference type="InterPro" id="IPR001254">
    <property type="entry name" value="Trypsin_dom"/>
</dbReference>
<dbReference type="GO" id="GO:0004252">
    <property type="term" value="F:serine-type endopeptidase activity"/>
    <property type="evidence" value="ECO:0007669"/>
    <property type="project" value="UniProtKB-EC"/>
</dbReference>
<keyword evidence="7" id="KW-1015">Disulfide bond</keyword>
<dbReference type="PANTHER" id="PTHR24264">
    <property type="entry name" value="TRYPSIN-RELATED"/>
    <property type="match status" value="1"/>
</dbReference>
<feature type="domain" description="Peptidase S1" evidence="10">
    <location>
        <begin position="214"/>
        <end position="458"/>
    </location>
</feature>
<comment type="similarity">
    <text evidence="2">Belongs to the peptidase S1 family. Snake venom subfamily.</text>
</comment>
<evidence type="ECO:0000256" key="7">
    <source>
        <dbReference type="ARBA" id="ARBA00023157"/>
    </source>
</evidence>
<organism evidence="11 12">
    <name type="scientific">Anguilla anguilla</name>
    <name type="common">European freshwater eel</name>
    <name type="synonym">Muraena anguilla</name>
    <dbReference type="NCBI Taxonomy" id="7936"/>
    <lineage>
        <taxon>Eukaryota</taxon>
        <taxon>Metazoa</taxon>
        <taxon>Chordata</taxon>
        <taxon>Craniata</taxon>
        <taxon>Vertebrata</taxon>
        <taxon>Euteleostomi</taxon>
        <taxon>Actinopterygii</taxon>
        <taxon>Neopterygii</taxon>
        <taxon>Teleostei</taxon>
        <taxon>Anguilliformes</taxon>
        <taxon>Anguillidae</taxon>
        <taxon>Anguilla</taxon>
    </lineage>
</organism>
<comment type="catalytic activity">
    <reaction evidence="8">
        <text>Preferential cleavage: Arg-|-Xaa, Lys-|-Xaa.</text>
        <dbReference type="EC" id="3.4.21.4"/>
    </reaction>
</comment>
<dbReference type="EMBL" id="JAFIRN010000019">
    <property type="protein sequence ID" value="KAG5830562.1"/>
    <property type="molecule type" value="Genomic_DNA"/>
</dbReference>
<keyword evidence="5" id="KW-0378">Hydrolase</keyword>
<dbReference type="PROSITE" id="PS00135">
    <property type="entry name" value="TRYPSIN_SER"/>
    <property type="match status" value="1"/>
</dbReference>
<keyword evidence="12" id="KW-1185">Reference proteome</keyword>
<dbReference type="GO" id="GO:0005615">
    <property type="term" value="C:extracellular space"/>
    <property type="evidence" value="ECO:0007669"/>
    <property type="project" value="TreeGrafter"/>
</dbReference>
<protein>
    <recommendedName>
        <fullName evidence="9">trypsin</fullName>
        <ecNumber evidence="9">3.4.21.4</ecNumber>
    </recommendedName>
</protein>
<evidence type="ECO:0000256" key="9">
    <source>
        <dbReference type="ARBA" id="ARBA00038868"/>
    </source>
</evidence>
<dbReference type="Pfam" id="PF00089">
    <property type="entry name" value="Trypsin"/>
    <property type="match status" value="2"/>
</dbReference>
<dbReference type="CDD" id="cd00190">
    <property type="entry name" value="Tryp_SPc"/>
    <property type="match status" value="1"/>
</dbReference>
<accession>A0A9D3RJW5</accession>
<dbReference type="EC" id="3.4.21.4" evidence="9"/>
<evidence type="ECO:0000256" key="8">
    <source>
        <dbReference type="ARBA" id="ARBA00036320"/>
    </source>
</evidence>
<evidence type="ECO:0000313" key="11">
    <source>
        <dbReference type="EMBL" id="KAG5830562.1"/>
    </source>
</evidence>
<dbReference type="InterPro" id="IPR001314">
    <property type="entry name" value="Peptidase_S1A"/>
</dbReference>
<dbReference type="SUPFAM" id="SSF50494">
    <property type="entry name" value="Trypsin-like serine proteases"/>
    <property type="match status" value="2"/>
</dbReference>
<dbReference type="PANTHER" id="PTHR24264:SF65">
    <property type="entry name" value="SRCR DOMAIN-CONTAINING PROTEIN"/>
    <property type="match status" value="1"/>
</dbReference>
<comment type="subcellular location">
    <subcellularLocation>
        <location evidence="1">Secreted</location>
        <location evidence="1">Extracellular space</location>
    </subcellularLocation>
</comment>
<keyword evidence="4" id="KW-0645">Protease</keyword>
<dbReference type="GO" id="GO:0006508">
    <property type="term" value="P:proteolysis"/>
    <property type="evidence" value="ECO:0007669"/>
    <property type="project" value="UniProtKB-KW"/>
</dbReference>
<name>A0A9D3RJW5_ANGAN</name>
<evidence type="ECO:0000256" key="1">
    <source>
        <dbReference type="ARBA" id="ARBA00004239"/>
    </source>
</evidence>
<dbReference type="PROSITE" id="PS50240">
    <property type="entry name" value="TRYPSIN_DOM"/>
    <property type="match status" value="2"/>
</dbReference>
<dbReference type="AlphaFoldDB" id="A0A9D3RJW5"/>
<keyword evidence="3" id="KW-0964">Secreted</keyword>
<evidence type="ECO:0000256" key="6">
    <source>
        <dbReference type="ARBA" id="ARBA00022825"/>
    </source>
</evidence>
<keyword evidence="6" id="KW-0720">Serine protease</keyword>
<evidence type="ECO:0000313" key="12">
    <source>
        <dbReference type="Proteomes" id="UP001044222"/>
    </source>
</evidence>
<evidence type="ECO:0000256" key="2">
    <source>
        <dbReference type="ARBA" id="ARBA00009228"/>
    </source>
</evidence>
<dbReference type="FunFam" id="2.40.10.10:FF:000010">
    <property type="entry name" value="Kallikrein related peptidase 11"/>
    <property type="match status" value="1"/>
</dbReference>
<dbReference type="InterPro" id="IPR043504">
    <property type="entry name" value="Peptidase_S1_PA_chymotrypsin"/>
</dbReference>
<dbReference type="InterPro" id="IPR050127">
    <property type="entry name" value="Serine_Proteases_S1"/>
</dbReference>
<evidence type="ECO:0000259" key="10">
    <source>
        <dbReference type="PROSITE" id="PS50240"/>
    </source>
</evidence>
<comment type="caution">
    <text evidence="11">The sequence shown here is derived from an EMBL/GenBank/DDBJ whole genome shotgun (WGS) entry which is preliminary data.</text>
</comment>
<dbReference type="PRINTS" id="PR00722">
    <property type="entry name" value="CHYMOTRYPSIN"/>
</dbReference>
<proteinExistence type="inferred from homology"/>
<gene>
    <name evidence="11" type="ORF">ANANG_G00312020</name>
</gene>
<evidence type="ECO:0000256" key="3">
    <source>
        <dbReference type="ARBA" id="ARBA00022525"/>
    </source>
</evidence>
<feature type="domain" description="Peptidase S1" evidence="10">
    <location>
        <begin position="1"/>
        <end position="177"/>
    </location>
</feature>
<evidence type="ECO:0000256" key="5">
    <source>
        <dbReference type="ARBA" id="ARBA00022801"/>
    </source>
</evidence>
<dbReference type="InterPro" id="IPR033116">
    <property type="entry name" value="TRYPSIN_SER"/>
</dbReference>
<evidence type="ECO:0000256" key="4">
    <source>
        <dbReference type="ARBA" id="ARBA00022670"/>
    </source>
</evidence>
<dbReference type="Gene3D" id="2.40.10.10">
    <property type="entry name" value="Trypsin-like serine proteases"/>
    <property type="match status" value="3"/>
</dbReference>